<dbReference type="Gene3D" id="3.10.450.160">
    <property type="entry name" value="inner membrane protein cigr"/>
    <property type="match status" value="1"/>
</dbReference>
<proteinExistence type="predicted"/>
<gene>
    <name evidence="3" type="ORF">KDM89_08570</name>
</gene>
<feature type="chain" id="PRO_5037659186" description="Nickel/cobalt transporter regulator" evidence="2">
    <location>
        <begin position="30"/>
        <end position="168"/>
    </location>
</feature>
<dbReference type="Proteomes" id="UP000680067">
    <property type="component" value="Unassembled WGS sequence"/>
</dbReference>
<dbReference type="AlphaFoldDB" id="A0A941DJK4"/>
<evidence type="ECO:0000313" key="3">
    <source>
        <dbReference type="EMBL" id="MBR7782192.1"/>
    </source>
</evidence>
<name>A0A941DJK4_9BURK</name>
<keyword evidence="2" id="KW-0732">Signal</keyword>
<evidence type="ECO:0000256" key="1">
    <source>
        <dbReference type="SAM" id="MobiDB-lite"/>
    </source>
</evidence>
<dbReference type="EMBL" id="JAGSPN010000005">
    <property type="protein sequence ID" value="MBR7782192.1"/>
    <property type="molecule type" value="Genomic_DNA"/>
</dbReference>
<reference evidence="3" key="1">
    <citation type="submission" date="2021-04" db="EMBL/GenBank/DDBJ databases">
        <title>novel species isolated from subtropical streams in China.</title>
        <authorList>
            <person name="Lu H."/>
        </authorList>
    </citation>
    <scope>NUCLEOTIDE SEQUENCE</scope>
    <source>
        <strain evidence="3">LFS511W</strain>
    </source>
</reference>
<feature type="signal peptide" evidence="2">
    <location>
        <begin position="1"/>
        <end position="29"/>
    </location>
</feature>
<comment type="caution">
    <text evidence="3">The sequence shown here is derived from an EMBL/GenBank/DDBJ whole genome shotgun (WGS) entry which is preliminary data.</text>
</comment>
<sequence length="168" mass="18444">MGEIVMKMQRNIIIAALSLAGLLSQSALADKPEWAGKHGRGKGEQTQQQDAGRQNYRGGDAQLNISLSFSSHDRQILSDYYQSQQRAGHCPPGLAKKNAQCMPPGQLKKWQRGQALPGDLRYSELPPDIYRRLAPLPAGHRYVTIAGDVLIIATATRMVIDAVEGLLR</sequence>
<keyword evidence="4" id="KW-1185">Reference proteome</keyword>
<evidence type="ECO:0008006" key="5">
    <source>
        <dbReference type="Google" id="ProtNLM"/>
    </source>
</evidence>
<evidence type="ECO:0000313" key="4">
    <source>
        <dbReference type="Proteomes" id="UP000680067"/>
    </source>
</evidence>
<feature type="region of interest" description="Disordered" evidence="1">
    <location>
        <begin position="33"/>
        <end position="57"/>
    </location>
</feature>
<evidence type="ECO:0000256" key="2">
    <source>
        <dbReference type="SAM" id="SignalP"/>
    </source>
</evidence>
<accession>A0A941DJK4</accession>
<organism evidence="3 4">
    <name type="scientific">Undibacterium luofuense</name>
    <dbReference type="NCBI Taxonomy" id="2828733"/>
    <lineage>
        <taxon>Bacteria</taxon>
        <taxon>Pseudomonadati</taxon>
        <taxon>Pseudomonadota</taxon>
        <taxon>Betaproteobacteria</taxon>
        <taxon>Burkholderiales</taxon>
        <taxon>Oxalobacteraceae</taxon>
        <taxon>Undibacterium</taxon>
    </lineage>
</organism>
<protein>
    <recommendedName>
        <fullName evidence="5">Nickel/cobalt transporter regulator</fullName>
    </recommendedName>
</protein>